<dbReference type="InterPro" id="IPR032623">
    <property type="entry name" value="FecR_N"/>
</dbReference>
<dbReference type="AlphaFoldDB" id="A0A2G4YS96"/>
<dbReference type="OrthoDB" id="1098280at2"/>
<dbReference type="PANTHER" id="PTHR30273:SF2">
    <property type="entry name" value="PROTEIN FECR"/>
    <property type="match status" value="1"/>
</dbReference>
<reference evidence="4 5" key="1">
    <citation type="submission" date="2017-10" db="EMBL/GenBank/DDBJ databases">
        <title>Frigbacter circumglobatus gen. nov. sp. nov., isolated from sediment cultured in situ.</title>
        <authorList>
            <person name="Zhao Z."/>
        </authorList>
    </citation>
    <scope>NUCLEOTIDE SEQUENCE [LARGE SCALE GENOMIC DNA]</scope>
    <source>
        <strain evidence="4 5">ZYL</strain>
    </source>
</reference>
<dbReference type="Pfam" id="PF04773">
    <property type="entry name" value="FecR"/>
    <property type="match status" value="1"/>
</dbReference>
<feature type="domain" description="Protein FecR C-terminal" evidence="3">
    <location>
        <begin position="259"/>
        <end position="327"/>
    </location>
</feature>
<name>A0A2G4YS96_9PROT</name>
<keyword evidence="5" id="KW-1185">Reference proteome</keyword>
<comment type="caution">
    <text evidence="4">The sequence shown here is derived from an EMBL/GenBank/DDBJ whole genome shotgun (WGS) entry which is preliminary data.</text>
</comment>
<dbReference type="Pfam" id="PF16220">
    <property type="entry name" value="DUF4880"/>
    <property type="match status" value="1"/>
</dbReference>
<dbReference type="Gene3D" id="3.55.50.30">
    <property type="match status" value="1"/>
</dbReference>
<dbReference type="InterPro" id="IPR012373">
    <property type="entry name" value="Ferrdict_sens_TM"/>
</dbReference>
<dbReference type="EMBL" id="PDEM01000016">
    <property type="protein sequence ID" value="PHZ85209.1"/>
    <property type="molecule type" value="Genomic_DNA"/>
</dbReference>
<gene>
    <name evidence="4" type="ORF">CRD36_07310</name>
</gene>
<evidence type="ECO:0000259" key="3">
    <source>
        <dbReference type="Pfam" id="PF16344"/>
    </source>
</evidence>
<accession>A0A2G4YS96</accession>
<evidence type="ECO:0000313" key="5">
    <source>
        <dbReference type="Proteomes" id="UP000229730"/>
    </source>
</evidence>
<dbReference type="Gene3D" id="2.60.120.1440">
    <property type="match status" value="1"/>
</dbReference>
<evidence type="ECO:0008006" key="6">
    <source>
        <dbReference type="Google" id="ProtNLM"/>
    </source>
</evidence>
<proteinExistence type="predicted"/>
<dbReference type="FunCoup" id="A0A2G4YS96">
    <property type="interactions" value="128"/>
</dbReference>
<dbReference type="PANTHER" id="PTHR30273">
    <property type="entry name" value="PERIPLASMIC SIGNAL SENSOR AND SIGMA FACTOR ACTIVATOR FECR-RELATED"/>
    <property type="match status" value="1"/>
</dbReference>
<dbReference type="InParanoid" id="A0A2G4YS96"/>
<evidence type="ECO:0000259" key="1">
    <source>
        <dbReference type="Pfam" id="PF04773"/>
    </source>
</evidence>
<dbReference type="InterPro" id="IPR006860">
    <property type="entry name" value="FecR"/>
</dbReference>
<dbReference type="GO" id="GO:0016989">
    <property type="term" value="F:sigma factor antagonist activity"/>
    <property type="evidence" value="ECO:0007669"/>
    <property type="project" value="TreeGrafter"/>
</dbReference>
<organism evidence="4 5">
    <name type="scientific">Paremcibacter congregatus</name>
    <dbReference type="NCBI Taxonomy" id="2043170"/>
    <lineage>
        <taxon>Bacteria</taxon>
        <taxon>Pseudomonadati</taxon>
        <taxon>Pseudomonadota</taxon>
        <taxon>Alphaproteobacteria</taxon>
        <taxon>Emcibacterales</taxon>
        <taxon>Emcibacteraceae</taxon>
        <taxon>Paremcibacter</taxon>
    </lineage>
</organism>
<dbReference type="PIRSF" id="PIRSF018266">
    <property type="entry name" value="FecR"/>
    <property type="match status" value="1"/>
</dbReference>
<dbReference type="RefSeq" id="WP_099472097.1">
    <property type="nucleotide sequence ID" value="NZ_CP041025.1"/>
</dbReference>
<dbReference type="Proteomes" id="UP000229730">
    <property type="component" value="Unassembled WGS sequence"/>
</dbReference>
<dbReference type="InterPro" id="IPR032508">
    <property type="entry name" value="FecR_C"/>
</dbReference>
<dbReference type="Pfam" id="PF16344">
    <property type="entry name" value="FecR_C"/>
    <property type="match status" value="1"/>
</dbReference>
<feature type="domain" description="FecR protein" evidence="1">
    <location>
        <begin position="115"/>
        <end position="206"/>
    </location>
</feature>
<sequence length="334" mass="37067">MNWFTTQKSSDRPVRPDEVHMWFTLMNSGEVTAEDKAEFAAWRLENPGLYERYKTLEKKWDMAKDVIPPMPPGLAEVEAGSMKYSKVLAALAACLMIFFFVRPTDAPAPSPHTAYQTAISQIDRVNLEDGSRVLLNARSDMKVAMSTLRRDITLNEGEALFSVAHDKHRPFVVKARNGEVQAIGTEFNVDIRNDFVHVVVLEGVVKVTRYDENGENPNVLIARAGEEISYGGAHPGKSEKIALKTVAEPAEAVAWQEGKLIFNGDKLQDVVEEIGRYTNTPISIADESLKELSLYGIFNARDTEGILAAISSALPVTIEHRGEEIILLRKKAVA</sequence>
<feature type="domain" description="FecR N-terminal" evidence="2">
    <location>
        <begin position="21"/>
        <end position="47"/>
    </location>
</feature>
<evidence type="ECO:0000259" key="2">
    <source>
        <dbReference type="Pfam" id="PF16220"/>
    </source>
</evidence>
<evidence type="ECO:0000313" key="4">
    <source>
        <dbReference type="EMBL" id="PHZ85209.1"/>
    </source>
</evidence>
<protein>
    <recommendedName>
        <fullName evidence="6">Iron dicitrate transport regulator FecR</fullName>
    </recommendedName>
</protein>